<name>A0AAU9UMG4_EUPED</name>
<sequence length="436" mass="50486">MEPGPSDVPLPEPIVVIPIPNEMLRLIPYFGGDKRHLNIFLRKCEYVINKYRGHEEQNIYVLHAITSRLTDNAAALLSEREDITTWSALKELLEQHFGDPRSEECINIELESCKIKTGESYLDFCNRIQNIRSLLISKVNLLTDADIKRAKIAIYNHTALNVFLYNLPEHLVRVVRLNKPATLEQALSIVMEEVNFHEQYATRNRTHGGLTTPRIPANIAPVGFKFGNTTMTSQNQNGYKPLLPNSFVPQQRFSFGMPPNRFQFGQQQNHAFKPQQFGNRLPQFGYRPQLGSNTQFGFRPQLEPQRQFGYKPPQIGFKPPQFHNNPQQFGYKPPQLQGSRFQETDVSMRTAVPRSQPQTPQQSFRLNELTLGNDDLQDYYETYNNDGYEHDTTYRMYDYDSNLIDYNDESEGWKNEDLHKTEGENFHIEASPPKEK</sequence>
<gene>
    <name evidence="2" type="ORF">EEDITHA_LOCUS13920</name>
</gene>
<dbReference type="EMBL" id="CAKOGL010000020">
    <property type="protein sequence ID" value="CAH2098844.1"/>
    <property type="molecule type" value="Genomic_DNA"/>
</dbReference>
<organism evidence="2 3">
    <name type="scientific">Euphydryas editha</name>
    <name type="common">Edith's checkerspot</name>
    <dbReference type="NCBI Taxonomy" id="104508"/>
    <lineage>
        <taxon>Eukaryota</taxon>
        <taxon>Metazoa</taxon>
        <taxon>Ecdysozoa</taxon>
        <taxon>Arthropoda</taxon>
        <taxon>Hexapoda</taxon>
        <taxon>Insecta</taxon>
        <taxon>Pterygota</taxon>
        <taxon>Neoptera</taxon>
        <taxon>Endopterygota</taxon>
        <taxon>Lepidoptera</taxon>
        <taxon>Glossata</taxon>
        <taxon>Ditrysia</taxon>
        <taxon>Papilionoidea</taxon>
        <taxon>Nymphalidae</taxon>
        <taxon>Nymphalinae</taxon>
        <taxon>Euphydryas</taxon>
    </lineage>
</organism>
<evidence type="ECO:0000313" key="2">
    <source>
        <dbReference type="EMBL" id="CAH2098844.1"/>
    </source>
</evidence>
<keyword evidence="3" id="KW-1185">Reference proteome</keyword>
<protein>
    <recommendedName>
        <fullName evidence="4">Cytadhesion</fullName>
    </recommendedName>
</protein>
<proteinExistence type="predicted"/>
<accession>A0AAU9UMG4</accession>
<evidence type="ECO:0000256" key="1">
    <source>
        <dbReference type="SAM" id="MobiDB-lite"/>
    </source>
</evidence>
<dbReference type="Proteomes" id="UP001153954">
    <property type="component" value="Unassembled WGS sequence"/>
</dbReference>
<dbReference type="PANTHER" id="PTHR33223">
    <property type="entry name" value="CCHC-TYPE DOMAIN-CONTAINING PROTEIN"/>
    <property type="match status" value="1"/>
</dbReference>
<reference evidence="2" key="1">
    <citation type="submission" date="2022-03" db="EMBL/GenBank/DDBJ databases">
        <authorList>
            <person name="Tunstrom K."/>
        </authorList>
    </citation>
    <scope>NUCLEOTIDE SEQUENCE</scope>
</reference>
<dbReference type="AlphaFoldDB" id="A0AAU9UMG4"/>
<evidence type="ECO:0000313" key="3">
    <source>
        <dbReference type="Proteomes" id="UP001153954"/>
    </source>
</evidence>
<dbReference type="PANTHER" id="PTHR33223:SF6">
    <property type="entry name" value="CCHC-TYPE DOMAIN-CONTAINING PROTEIN"/>
    <property type="match status" value="1"/>
</dbReference>
<feature type="region of interest" description="Disordered" evidence="1">
    <location>
        <begin position="415"/>
        <end position="436"/>
    </location>
</feature>
<evidence type="ECO:0008006" key="4">
    <source>
        <dbReference type="Google" id="ProtNLM"/>
    </source>
</evidence>
<comment type="caution">
    <text evidence="2">The sequence shown here is derived from an EMBL/GenBank/DDBJ whole genome shotgun (WGS) entry which is preliminary data.</text>
</comment>